<evidence type="ECO:0000256" key="3">
    <source>
        <dbReference type="SAM" id="MobiDB-lite"/>
    </source>
</evidence>
<feature type="region of interest" description="Disordered" evidence="3">
    <location>
        <begin position="1"/>
        <end position="77"/>
    </location>
</feature>
<feature type="coiled-coil region" evidence="2">
    <location>
        <begin position="287"/>
        <end position="321"/>
    </location>
</feature>
<dbReference type="AlphaFoldDB" id="A0A1Q2ZUY2"/>
<feature type="compositionally biased region" description="Low complexity" evidence="3">
    <location>
        <begin position="52"/>
        <end position="64"/>
    </location>
</feature>
<feature type="domain" description="Kinesin motor" evidence="4">
    <location>
        <begin position="377"/>
        <end position="712"/>
    </location>
</feature>
<organism evidence="5 6">
    <name type="scientific">Zygosaccharomyces rouxii</name>
    <dbReference type="NCBI Taxonomy" id="4956"/>
    <lineage>
        <taxon>Eukaryota</taxon>
        <taxon>Fungi</taxon>
        <taxon>Dikarya</taxon>
        <taxon>Ascomycota</taxon>
        <taxon>Saccharomycotina</taxon>
        <taxon>Saccharomycetes</taxon>
        <taxon>Saccharomycetales</taxon>
        <taxon>Saccharomycetaceae</taxon>
        <taxon>Zygosaccharomyces</taxon>
    </lineage>
</organism>
<dbReference type="EMBL" id="BDGX01000008">
    <property type="protein sequence ID" value="GAV47174.1"/>
    <property type="molecule type" value="Genomic_DNA"/>
</dbReference>
<evidence type="ECO:0000259" key="4">
    <source>
        <dbReference type="PROSITE" id="PS50067"/>
    </source>
</evidence>
<dbReference type="InterPro" id="IPR036961">
    <property type="entry name" value="Kinesin_motor_dom_sf"/>
</dbReference>
<dbReference type="GO" id="GO:0008017">
    <property type="term" value="F:microtubule binding"/>
    <property type="evidence" value="ECO:0007669"/>
    <property type="project" value="InterPro"/>
</dbReference>
<keyword evidence="1" id="KW-0067">ATP-binding</keyword>
<dbReference type="eggNOG" id="KOG0239">
    <property type="taxonomic scope" value="Eukaryota"/>
</dbReference>
<evidence type="ECO:0000256" key="1">
    <source>
        <dbReference type="PROSITE-ProRule" id="PRU00283"/>
    </source>
</evidence>
<dbReference type="PANTHER" id="PTHR47972:SF28">
    <property type="entry name" value="KINESIN-LIKE PROTEIN KLP-3"/>
    <property type="match status" value="1"/>
</dbReference>
<proteinExistence type="inferred from homology"/>
<dbReference type="OrthoDB" id="3176171at2759"/>
<evidence type="ECO:0000313" key="6">
    <source>
        <dbReference type="Proteomes" id="UP000187013"/>
    </source>
</evidence>
<sequence length="731" mass="84212">MNGIPTTPTRVRSSGSSIPSPKLNGSSPKSYKRRNDSTTPPGSYSPVEQQNNHDNNNDNNNNNNSKNQTISRGATGTSYRSNFHLTSFYKENIRDLNQLQDSLFQKKAQMDVLLDELSECNGKYKNIEFKWEDLKEERSLKNQQMNLKNNELARLKEELVTKNGFLEQGHQLHLQQLRAKNDADINKMENEYRVQLERLKFAKVKKFENERNSLLDKVEEVRNNIITNETNLQNMLRECETNHYRAKENWLQDYQKNWKENVQMNENFSNDVTVLGQQIKTVLQPQCNEKMQEVAALRGKLQNLQNSLKQRQDDTQSMKRQIDEIKGKTVQTKRKRQELHDYIHNTKSELQQIDEILIKEETMRRSLHNELQELRGNIRVFCRIRPPLKYENPNTAHLTVNKFDDENGCQTMEIVKSNNTGNSIPQNFKFDRIFDQNETNENVFEEIGQLVQSSLDGYNVCIFAYGQTGSGKTYTMLNPRNGIIPATISHIFSWIENLKERGWNYEINCQFIEIYNENIADLLRSDQDDIQANAKHEIRHNQETNTTTVTNVTLCPLNSEEQVDGLLRKANRLRSTASTSANERSSRSHSVFIIFLKGSNHLTGEQSDGILNLVDLAGSERINSSQVLGERLRETQNINKSLSCLGDVVHALGSNDAAKRHIPFRNSKLTYLLQYSLTGNSKTLMFVNISACESHLNETLNSLRFASKVNSTKMIARDSYGFRNENAIINV</sequence>
<protein>
    <recommendedName>
        <fullName evidence="4">Kinesin motor domain-containing protein</fullName>
    </recommendedName>
</protein>
<dbReference type="Gene3D" id="3.40.850.10">
    <property type="entry name" value="Kinesin motor domain"/>
    <property type="match status" value="1"/>
</dbReference>
<evidence type="ECO:0000313" key="5">
    <source>
        <dbReference type="EMBL" id="GAV47174.1"/>
    </source>
</evidence>
<dbReference type="CDD" id="cd01366">
    <property type="entry name" value="KISc_C_terminal"/>
    <property type="match status" value="1"/>
</dbReference>
<feature type="compositionally biased region" description="Polar residues" evidence="3">
    <location>
        <begin position="65"/>
        <end position="77"/>
    </location>
</feature>
<dbReference type="PANTHER" id="PTHR47972">
    <property type="entry name" value="KINESIN-LIKE PROTEIN KLP-3"/>
    <property type="match status" value="1"/>
</dbReference>
<gene>
    <name evidence="5" type="ORF">ZYGR_0H00130</name>
</gene>
<evidence type="ECO:0000256" key="2">
    <source>
        <dbReference type="SAM" id="Coils"/>
    </source>
</evidence>
<keyword evidence="1" id="KW-0547">Nucleotide-binding</keyword>
<dbReference type="PROSITE" id="PS50067">
    <property type="entry name" value="KINESIN_MOTOR_2"/>
    <property type="match status" value="1"/>
</dbReference>
<dbReference type="InterPro" id="IPR001752">
    <property type="entry name" value="Kinesin_motor_dom"/>
</dbReference>
<dbReference type="GO" id="GO:0003777">
    <property type="term" value="F:microtubule motor activity"/>
    <property type="evidence" value="ECO:0007669"/>
    <property type="project" value="InterPro"/>
</dbReference>
<dbReference type="GO" id="GO:0005524">
    <property type="term" value="F:ATP binding"/>
    <property type="evidence" value="ECO:0007669"/>
    <property type="project" value="UniProtKB-UniRule"/>
</dbReference>
<dbReference type="FunFam" id="3.40.850.10:FF:000106">
    <property type="entry name" value="Kinesin-like protein KAR3"/>
    <property type="match status" value="1"/>
</dbReference>
<dbReference type="Proteomes" id="UP000187013">
    <property type="component" value="Unassembled WGS sequence"/>
</dbReference>
<feature type="binding site" evidence="1">
    <location>
        <begin position="466"/>
        <end position="473"/>
    </location>
    <ligand>
        <name>ATP</name>
        <dbReference type="ChEBI" id="CHEBI:30616"/>
    </ligand>
</feature>
<dbReference type="PRINTS" id="PR00380">
    <property type="entry name" value="KINESINHEAVY"/>
</dbReference>
<dbReference type="SUPFAM" id="SSF52540">
    <property type="entry name" value="P-loop containing nucleoside triphosphate hydrolases"/>
    <property type="match status" value="1"/>
</dbReference>
<feature type="compositionally biased region" description="Polar residues" evidence="3">
    <location>
        <begin position="1"/>
        <end position="29"/>
    </location>
</feature>
<accession>A0A1Q2ZUY2</accession>
<dbReference type="GO" id="GO:0015630">
    <property type="term" value="C:microtubule cytoskeleton"/>
    <property type="evidence" value="ECO:0007669"/>
    <property type="project" value="TreeGrafter"/>
</dbReference>
<dbReference type="SMART" id="SM00129">
    <property type="entry name" value="KISc"/>
    <property type="match status" value="1"/>
</dbReference>
<keyword evidence="1" id="KW-0505">Motor protein</keyword>
<comment type="caution">
    <text evidence="5">The sequence shown here is derived from an EMBL/GenBank/DDBJ whole genome shotgun (WGS) entry which is preliminary data.</text>
</comment>
<keyword evidence="2" id="KW-0175">Coiled coil</keyword>
<reference evidence="5 6" key="1">
    <citation type="submission" date="2016-08" db="EMBL/GenBank/DDBJ databases">
        <title>Draft genome sequence of allopolyploid Zygosaccharomyces rouxii.</title>
        <authorList>
            <person name="Watanabe J."/>
            <person name="Uehara K."/>
            <person name="Mogi Y."/>
            <person name="Tsukioka Y."/>
        </authorList>
    </citation>
    <scope>NUCLEOTIDE SEQUENCE [LARGE SCALE GENOMIC DNA]</scope>
    <source>
        <strain evidence="5 6">NBRC 110957</strain>
    </source>
</reference>
<dbReference type="GO" id="GO:0007018">
    <property type="term" value="P:microtubule-based movement"/>
    <property type="evidence" value="ECO:0007669"/>
    <property type="project" value="InterPro"/>
</dbReference>
<name>A0A1Q2ZUY2_ZYGRO</name>
<dbReference type="InterPro" id="IPR027640">
    <property type="entry name" value="Kinesin-like_fam"/>
</dbReference>
<dbReference type="InterPro" id="IPR027417">
    <property type="entry name" value="P-loop_NTPase"/>
</dbReference>
<feature type="compositionally biased region" description="Polar residues" evidence="3">
    <location>
        <begin position="37"/>
        <end position="50"/>
    </location>
</feature>
<feature type="coiled-coil region" evidence="2">
    <location>
        <begin position="96"/>
        <end position="238"/>
    </location>
</feature>
<comment type="similarity">
    <text evidence="1">Belongs to the TRAFAC class myosin-kinesin ATPase superfamily. Kinesin family.</text>
</comment>
<dbReference type="Pfam" id="PF00225">
    <property type="entry name" value="Kinesin"/>
    <property type="match status" value="1"/>
</dbReference>